<accession>A0A0R0EHF2</accession>
<dbReference type="SMR" id="A0A0R0EHF2"/>
<dbReference type="InterPro" id="IPR012340">
    <property type="entry name" value="NA-bd_OB-fold"/>
</dbReference>
<protein>
    <recommendedName>
        <fullName evidence="5">Replication factor A C-terminal domain-containing protein</fullName>
    </recommendedName>
</protein>
<dbReference type="AlphaFoldDB" id="A0A0R0EHF2"/>
<dbReference type="Gene3D" id="2.40.50.140">
    <property type="entry name" value="Nucleic acid-binding proteins"/>
    <property type="match status" value="1"/>
</dbReference>
<evidence type="ECO:0000313" key="3">
    <source>
        <dbReference type="EnsemblPlants" id="KRG89562"/>
    </source>
</evidence>
<feature type="chain" id="PRO_5014520777" description="Replication factor A C-terminal domain-containing protein" evidence="1">
    <location>
        <begin position="20"/>
        <end position="122"/>
    </location>
</feature>
<evidence type="ECO:0000313" key="2">
    <source>
        <dbReference type="EMBL" id="KRG89562.1"/>
    </source>
</evidence>
<evidence type="ECO:0008006" key="5">
    <source>
        <dbReference type="Google" id="ProtNLM"/>
    </source>
</evidence>
<evidence type="ECO:0000313" key="4">
    <source>
        <dbReference type="Proteomes" id="UP000008827"/>
    </source>
</evidence>
<organism evidence="2">
    <name type="scientific">Glycine max</name>
    <name type="common">Soybean</name>
    <name type="synonym">Glycine hispida</name>
    <dbReference type="NCBI Taxonomy" id="3847"/>
    <lineage>
        <taxon>Eukaryota</taxon>
        <taxon>Viridiplantae</taxon>
        <taxon>Streptophyta</taxon>
        <taxon>Embryophyta</taxon>
        <taxon>Tracheophyta</taxon>
        <taxon>Spermatophyta</taxon>
        <taxon>Magnoliopsida</taxon>
        <taxon>eudicotyledons</taxon>
        <taxon>Gunneridae</taxon>
        <taxon>Pentapetalae</taxon>
        <taxon>rosids</taxon>
        <taxon>fabids</taxon>
        <taxon>Fabales</taxon>
        <taxon>Fabaceae</taxon>
        <taxon>Papilionoideae</taxon>
        <taxon>50 kb inversion clade</taxon>
        <taxon>NPAAA clade</taxon>
        <taxon>indigoferoid/millettioid clade</taxon>
        <taxon>Phaseoleae</taxon>
        <taxon>Glycine</taxon>
        <taxon>Glycine subgen. Soja</taxon>
    </lineage>
</organism>
<reference evidence="3" key="2">
    <citation type="submission" date="2018-02" db="UniProtKB">
        <authorList>
            <consortium name="EnsemblPlants"/>
        </authorList>
    </citation>
    <scope>IDENTIFICATION</scope>
    <source>
        <strain evidence="3">Williams 82</strain>
    </source>
</reference>
<dbReference type="Gramene" id="KRG89562">
    <property type="protein sequence ID" value="KRG89562"/>
    <property type="gene ID" value="GLYMA_20G032000"/>
</dbReference>
<proteinExistence type="predicted"/>
<reference evidence="2 3" key="1">
    <citation type="journal article" date="2010" name="Nature">
        <title>Genome sequence of the palaeopolyploid soybean.</title>
        <authorList>
            <person name="Schmutz J."/>
            <person name="Cannon S.B."/>
            <person name="Schlueter J."/>
            <person name="Ma J."/>
            <person name="Mitros T."/>
            <person name="Nelson W."/>
            <person name="Hyten D.L."/>
            <person name="Song Q."/>
            <person name="Thelen J.J."/>
            <person name="Cheng J."/>
            <person name="Xu D."/>
            <person name="Hellsten U."/>
            <person name="May G.D."/>
            <person name="Yu Y."/>
            <person name="Sakurai T."/>
            <person name="Umezawa T."/>
            <person name="Bhattacharyya M.K."/>
            <person name="Sandhu D."/>
            <person name="Valliyodan B."/>
            <person name="Lindquist E."/>
            <person name="Peto M."/>
            <person name="Grant D."/>
            <person name="Shu S."/>
            <person name="Goodstein D."/>
            <person name="Barry K."/>
            <person name="Futrell-Griggs M."/>
            <person name="Abernathy B."/>
            <person name="Du J."/>
            <person name="Tian Z."/>
            <person name="Zhu L."/>
            <person name="Gill N."/>
            <person name="Joshi T."/>
            <person name="Libault M."/>
            <person name="Sethuraman A."/>
            <person name="Zhang X.-C."/>
            <person name="Shinozaki K."/>
            <person name="Nguyen H.T."/>
            <person name="Wing R.A."/>
            <person name="Cregan P."/>
            <person name="Specht J."/>
            <person name="Grimwood J."/>
            <person name="Rokhsar D."/>
            <person name="Stacey G."/>
            <person name="Shoemaker R.C."/>
            <person name="Jackson S.A."/>
        </authorList>
    </citation>
    <scope>NUCLEOTIDE SEQUENCE</scope>
    <source>
        <strain evidence="3">cv. Williams 82</strain>
        <tissue evidence="2">Callus</tissue>
    </source>
</reference>
<evidence type="ECO:0000256" key="1">
    <source>
        <dbReference type="SAM" id="SignalP"/>
    </source>
</evidence>
<reference evidence="2" key="3">
    <citation type="submission" date="2018-07" db="EMBL/GenBank/DDBJ databases">
        <title>WGS assembly of Glycine max.</title>
        <authorList>
            <person name="Schmutz J."/>
            <person name="Cannon S."/>
            <person name="Schlueter J."/>
            <person name="Ma J."/>
            <person name="Mitros T."/>
            <person name="Nelson W."/>
            <person name="Hyten D."/>
            <person name="Song Q."/>
            <person name="Thelen J."/>
            <person name="Cheng J."/>
            <person name="Xu D."/>
            <person name="Hellsten U."/>
            <person name="May G."/>
            <person name="Yu Y."/>
            <person name="Sakurai T."/>
            <person name="Umezawa T."/>
            <person name="Bhattacharyya M."/>
            <person name="Sandhu D."/>
            <person name="Valliyodan B."/>
            <person name="Lindquist E."/>
            <person name="Peto M."/>
            <person name="Grant D."/>
            <person name="Shu S."/>
            <person name="Goodstein D."/>
            <person name="Barry K."/>
            <person name="Futrell-Griggs M."/>
            <person name="Abernathy B."/>
            <person name="Du J."/>
            <person name="Tian Z."/>
            <person name="Zhu L."/>
            <person name="Gill N."/>
            <person name="Joshi T."/>
            <person name="Libault M."/>
            <person name="Sethuraman A."/>
            <person name="Zhang X."/>
            <person name="Shinozaki K."/>
            <person name="Nguyen H."/>
            <person name="Wing R."/>
            <person name="Cregan P."/>
            <person name="Specht J."/>
            <person name="Grimwood J."/>
            <person name="Rokhsar D."/>
            <person name="Stacey G."/>
            <person name="Shoemaker R."/>
            <person name="Jackson S."/>
        </authorList>
    </citation>
    <scope>NUCLEOTIDE SEQUENCE</scope>
    <source>
        <tissue evidence="2">Callus</tissue>
    </source>
</reference>
<dbReference type="InParanoid" id="A0A0R0EHF2"/>
<gene>
    <name evidence="2" type="ORF">GLYMA_20G032000</name>
</gene>
<keyword evidence="4" id="KW-1185">Reference proteome</keyword>
<sequence length="122" mass="13996">MGCTITCILWGPFAMQLKAWTSVKTTLNLWLSYYTWPKSKNLKVTITHQQHTFTFVLWNKEATQLINQSAADLKKQLIQNEGKFDPKSMPKALDNVLKKQLAFKIKIVPNSSCYSVLETSQD</sequence>
<dbReference type="Proteomes" id="UP000008827">
    <property type="component" value="Chromosome 20"/>
</dbReference>
<dbReference type="EnsemblPlants" id="KRG89562">
    <property type="protein sequence ID" value="KRG89562"/>
    <property type="gene ID" value="GLYMA_20G032000"/>
</dbReference>
<name>A0A0R0EHF2_SOYBN</name>
<dbReference type="EMBL" id="CM000853">
    <property type="protein sequence ID" value="KRG89562.1"/>
    <property type="molecule type" value="Genomic_DNA"/>
</dbReference>
<feature type="signal peptide" evidence="1">
    <location>
        <begin position="1"/>
        <end position="19"/>
    </location>
</feature>
<keyword evidence="1" id="KW-0732">Signal</keyword>